<evidence type="ECO:0000256" key="8">
    <source>
        <dbReference type="ARBA" id="ARBA00022989"/>
    </source>
</evidence>
<dbReference type="Proteomes" id="UP000014500">
    <property type="component" value="Unassembled WGS sequence"/>
</dbReference>
<keyword evidence="10 12" id="KW-0472">Membrane</keyword>
<evidence type="ECO:0000313" key="14">
    <source>
        <dbReference type="EnsemblMetazoa" id="SMAR001620-PA"/>
    </source>
</evidence>
<dbReference type="GO" id="GO:0046872">
    <property type="term" value="F:metal ion binding"/>
    <property type="evidence" value="ECO:0007669"/>
    <property type="project" value="UniProtKB-KW"/>
</dbReference>
<dbReference type="Gene3D" id="1.20.120.1770">
    <property type="match status" value="1"/>
</dbReference>
<protein>
    <recommendedName>
        <fullName evidence="11">ascorbate ferrireductase (transmembrane)</fullName>
        <ecNumber evidence="11">7.2.1.3</ecNumber>
    </recommendedName>
</protein>
<keyword evidence="3" id="KW-0813">Transport</keyword>
<evidence type="ECO:0000256" key="6">
    <source>
        <dbReference type="ARBA" id="ARBA00022723"/>
    </source>
</evidence>
<keyword evidence="5 12" id="KW-0812">Transmembrane</keyword>
<dbReference type="SMART" id="SM00665">
    <property type="entry name" value="B561"/>
    <property type="match status" value="1"/>
</dbReference>
<dbReference type="eggNOG" id="ENOG502T7X4">
    <property type="taxonomic scope" value="Eukaryota"/>
</dbReference>
<dbReference type="GO" id="GO:0016020">
    <property type="term" value="C:membrane"/>
    <property type="evidence" value="ECO:0007669"/>
    <property type="project" value="UniProtKB-SubCell"/>
</dbReference>
<dbReference type="Pfam" id="PF03188">
    <property type="entry name" value="Cytochrom_B561"/>
    <property type="match status" value="1"/>
</dbReference>
<evidence type="ECO:0000256" key="1">
    <source>
        <dbReference type="ARBA" id="ARBA00001970"/>
    </source>
</evidence>
<evidence type="ECO:0000259" key="13">
    <source>
        <dbReference type="PROSITE" id="PS50939"/>
    </source>
</evidence>
<feature type="transmembrane region" description="Helical" evidence="12">
    <location>
        <begin position="130"/>
        <end position="154"/>
    </location>
</feature>
<accession>T1IL03</accession>
<proteinExistence type="predicted"/>
<dbReference type="InterPro" id="IPR045150">
    <property type="entry name" value="CYB561D1/2"/>
</dbReference>
<evidence type="ECO:0000256" key="3">
    <source>
        <dbReference type="ARBA" id="ARBA00022448"/>
    </source>
</evidence>
<dbReference type="GO" id="GO:0140571">
    <property type="term" value="F:transmembrane ascorbate ferrireductase activity"/>
    <property type="evidence" value="ECO:0007669"/>
    <property type="project" value="UniProtKB-EC"/>
</dbReference>
<dbReference type="EnsemblMetazoa" id="SMAR001620-RA">
    <property type="protein sequence ID" value="SMAR001620-PA"/>
    <property type="gene ID" value="SMAR001620"/>
</dbReference>
<evidence type="ECO:0000256" key="12">
    <source>
        <dbReference type="SAM" id="Phobius"/>
    </source>
</evidence>
<organism evidence="14 15">
    <name type="scientific">Strigamia maritima</name>
    <name type="common">European centipede</name>
    <name type="synonym">Geophilus maritimus</name>
    <dbReference type="NCBI Taxonomy" id="126957"/>
    <lineage>
        <taxon>Eukaryota</taxon>
        <taxon>Metazoa</taxon>
        <taxon>Ecdysozoa</taxon>
        <taxon>Arthropoda</taxon>
        <taxon>Myriapoda</taxon>
        <taxon>Chilopoda</taxon>
        <taxon>Pleurostigmophora</taxon>
        <taxon>Geophilomorpha</taxon>
        <taxon>Linotaeniidae</taxon>
        <taxon>Strigamia</taxon>
    </lineage>
</organism>
<dbReference type="EMBL" id="JH430682">
    <property type="status" value="NOT_ANNOTATED_CDS"/>
    <property type="molecule type" value="Genomic_DNA"/>
</dbReference>
<keyword evidence="9" id="KW-0408">Iron</keyword>
<dbReference type="HOGENOM" id="CLU_102339_0_0_1"/>
<evidence type="ECO:0000256" key="5">
    <source>
        <dbReference type="ARBA" id="ARBA00022692"/>
    </source>
</evidence>
<dbReference type="GO" id="GO:0140575">
    <property type="term" value="F:transmembrane monodehydroascorbate reductase activity"/>
    <property type="evidence" value="ECO:0007669"/>
    <property type="project" value="InterPro"/>
</dbReference>
<keyword evidence="7" id="KW-0249">Electron transport</keyword>
<dbReference type="PROSITE" id="PS50939">
    <property type="entry name" value="CYTOCHROME_B561"/>
    <property type="match status" value="1"/>
</dbReference>
<keyword evidence="4" id="KW-0349">Heme</keyword>
<reference evidence="15" key="1">
    <citation type="submission" date="2011-05" db="EMBL/GenBank/DDBJ databases">
        <authorList>
            <person name="Richards S.R."/>
            <person name="Qu J."/>
            <person name="Jiang H."/>
            <person name="Jhangiani S.N."/>
            <person name="Agravi P."/>
            <person name="Goodspeed R."/>
            <person name="Gross S."/>
            <person name="Mandapat C."/>
            <person name="Jackson L."/>
            <person name="Mathew T."/>
            <person name="Pu L."/>
            <person name="Thornton R."/>
            <person name="Saada N."/>
            <person name="Wilczek-Boney K.B."/>
            <person name="Lee S."/>
            <person name="Kovar C."/>
            <person name="Wu Y."/>
            <person name="Scherer S.E."/>
            <person name="Worley K.C."/>
            <person name="Muzny D.M."/>
            <person name="Gibbs R."/>
        </authorList>
    </citation>
    <scope>NUCLEOTIDE SEQUENCE</scope>
    <source>
        <strain evidence="15">Brora</strain>
    </source>
</reference>
<name>T1IL03_STRMM</name>
<comment type="subcellular location">
    <subcellularLocation>
        <location evidence="2">Membrane</location>
        <topology evidence="2">Multi-pass membrane protein</topology>
    </subcellularLocation>
</comment>
<reference evidence="14" key="2">
    <citation type="submission" date="2015-02" db="UniProtKB">
        <authorList>
            <consortium name="EnsemblMetazoa"/>
        </authorList>
    </citation>
    <scope>IDENTIFICATION</scope>
</reference>
<feature type="transmembrane region" description="Helical" evidence="12">
    <location>
        <begin position="20"/>
        <end position="44"/>
    </location>
</feature>
<dbReference type="EC" id="7.2.1.3" evidence="11"/>
<keyword evidence="6" id="KW-0479">Metal-binding</keyword>
<sequence>MAPNIYDNWGKYSHDVTSFITKYITSIIHFQSMIILYEGVLIMVPNRRLLINGTSQNTKRNTHSILQITGFLLIFTGFTSVAMAKERAKIPHFKSLHSLFGGIAGVLLGFQVAAGLATRFQRLSPISPKYLKFGHIVLGLLQYSACCLALMAGMHTDYITARTTPFIRTVLTVLPMIAFGTSFTTIIKKFLEIFLKPKCIQSK</sequence>
<evidence type="ECO:0000256" key="2">
    <source>
        <dbReference type="ARBA" id="ARBA00004141"/>
    </source>
</evidence>
<dbReference type="PANTHER" id="PTHR15422:SF45">
    <property type="entry name" value="CYTOCHROME B561 DOMAIN-CONTAINING PROTEIN"/>
    <property type="match status" value="1"/>
</dbReference>
<evidence type="ECO:0000256" key="9">
    <source>
        <dbReference type="ARBA" id="ARBA00023004"/>
    </source>
</evidence>
<evidence type="ECO:0000256" key="10">
    <source>
        <dbReference type="ARBA" id="ARBA00023136"/>
    </source>
</evidence>
<keyword evidence="15" id="KW-1185">Reference proteome</keyword>
<feature type="transmembrane region" description="Helical" evidence="12">
    <location>
        <begin position="65"/>
        <end position="84"/>
    </location>
</feature>
<comment type="cofactor">
    <cofactor evidence="1">
        <name>heme b</name>
        <dbReference type="ChEBI" id="CHEBI:60344"/>
    </cofactor>
</comment>
<feature type="transmembrane region" description="Helical" evidence="12">
    <location>
        <begin position="166"/>
        <end position="187"/>
    </location>
</feature>
<dbReference type="AlphaFoldDB" id="T1IL03"/>
<evidence type="ECO:0000256" key="4">
    <source>
        <dbReference type="ARBA" id="ARBA00022617"/>
    </source>
</evidence>
<feature type="domain" description="Cytochrome b561" evidence="13">
    <location>
        <begin position="1"/>
        <end position="188"/>
    </location>
</feature>
<keyword evidence="8 12" id="KW-1133">Transmembrane helix</keyword>
<evidence type="ECO:0000256" key="7">
    <source>
        <dbReference type="ARBA" id="ARBA00022982"/>
    </source>
</evidence>
<dbReference type="PhylomeDB" id="T1IL03"/>
<evidence type="ECO:0000313" key="15">
    <source>
        <dbReference type="Proteomes" id="UP000014500"/>
    </source>
</evidence>
<dbReference type="PANTHER" id="PTHR15422">
    <property type="entry name" value="OS05G0565100 PROTEIN"/>
    <property type="match status" value="1"/>
</dbReference>
<feature type="transmembrane region" description="Helical" evidence="12">
    <location>
        <begin position="96"/>
        <end position="118"/>
    </location>
</feature>
<dbReference type="InterPro" id="IPR006593">
    <property type="entry name" value="Cyt_b561/ferric_Rdtase_TM"/>
</dbReference>
<evidence type="ECO:0000256" key="11">
    <source>
        <dbReference type="ARBA" id="ARBA00024225"/>
    </source>
</evidence>